<protein>
    <submittedName>
        <fullName evidence="1">Uncharacterized protein</fullName>
    </submittedName>
</protein>
<keyword evidence="2" id="KW-1185">Reference proteome</keyword>
<dbReference type="EMBL" id="JAWDGP010006027">
    <property type="protein sequence ID" value="KAK3748394.1"/>
    <property type="molecule type" value="Genomic_DNA"/>
</dbReference>
<dbReference type="AlphaFoldDB" id="A0AAE0YK58"/>
<dbReference type="Proteomes" id="UP001283361">
    <property type="component" value="Unassembled WGS sequence"/>
</dbReference>
<comment type="caution">
    <text evidence="1">The sequence shown here is derived from an EMBL/GenBank/DDBJ whole genome shotgun (WGS) entry which is preliminary data.</text>
</comment>
<gene>
    <name evidence="1" type="ORF">RRG08_018236</name>
</gene>
<organism evidence="1 2">
    <name type="scientific">Elysia crispata</name>
    <name type="common">lettuce slug</name>
    <dbReference type="NCBI Taxonomy" id="231223"/>
    <lineage>
        <taxon>Eukaryota</taxon>
        <taxon>Metazoa</taxon>
        <taxon>Spiralia</taxon>
        <taxon>Lophotrochozoa</taxon>
        <taxon>Mollusca</taxon>
        <taxon>Gastropoda</taxon>
        <taxon>Heterobranchia</taxon>
        <taxon>Euthyneura</taxon>
        <taxon>Panpulmonata</taxon>
        <taxon>Sacoglossa</taxon>
        <taxon>Placobranchoidea</taxon>
        <taxon>Plakobranchidae</taxon>
        <taxon>Elysia</taxon>
    </lineage>
</organism>
<sequence>MDLTLISPDVLHTLQVLDGVSGEPSLARGGTKAWRLFNNLSGEIKRTNRKLMKGEDGNLADDQKVQKHLTILRICQQSQQAN</sequence>
<evidence type="ECO:0000313" key="2">
    <source>
        <dbReference type="Proteomes" id="UP001283361"/>
    </source>
</evidence>
<accession>A0AAE0YK58</accession>
<evidence type="ECO:0000313" key="1">
    <source>
        <dbReference type="EMBL" id="KAK3748394.1"/>
    </source>
</evidence>
<proteinExistence type="predicted"/>
<reference evidence="1" key="1">
    <citation type="journal article" date="2023" name="G3 (Bethesda)">
        <title>A reference genome for the long-term kleptoplast-retaining sea slug Elysia crispata morphotype clarki.</title>
        <authorList>
            <person name="Eastman K.E."/>
            <person name="Pendleton A.L."/>
            <person name="Shaikh M.A."/>
            <person name="Suttiyut T."/>
            <person name="Ogas R."/>
            <person name="Tomko P."/>
            <person name="Gavelis G."/>
            <person name="Widhalm J.R."/>
            <person name="Wisecaver J.H."/>
        </authorList>
    </citation>
    <scope>NUCLEOTIDE SEQUENCE</scope>
    <source>
        <strain evidence="1">ECLA1</strain>
    </source>
</reference>
<name>A0AAE0YK58_9GAST</name>